<dbReference type="PANTHER" id="PTHR42982">
    <property type="entry name" value="SEC-INDEPENDENT PROTEIN TRANSLOCASE PROTEIN TATA"/>
    <property type="match status" value="1"/>
</dbReference>
<dbReference type="PANTHER" id="PTHR42982:SF1">
    <property type="entry name" value="SEC-INDEPENDENT PROTEIN TRANSLOCASE PROTEIN TATA"/>
    <property type="match status" value="1"/>
</dbReference>
<dbReference type="PRINTS" id="PR01506">
    <property type="entry name" value="TATBPROTEIN"/>
</dbReference>
<dbReference type="Proteomes" id="UP001597343">
    <property type="component" value="Unassembled WGS sequence"/>
</dbReference>
<keyword evidence="8 9" id="KW-0472">Membrane</keyword>
<keyword evidence="7 9" id="KW-0811">Translocation</keyword>
<evidence type="ECO:0000313" key="10">
    <source>
        <dbReference type="EMBL" id="MFD2171703.1"/>
    </source>
</evidence>
<comment type="similarity">
    <text evidence="9">Belongs to the TatA/E family.</text>
</comment>
<evidence type="ECO:0000256" key="8">
    <source>
        <dbReference type="ARBA" id="ARBA00023136"/>
    </source>
</evidence>
<evidence type="ECO:0000256" key="6">
    <source>
        <dbReference type="ARBA" id="ARBA00022989"/>
    </source>
</evidence>
<evidence type="ECO:0000256" key="1">
    <source>
        <dbReference type="ARBA" id="ARBA00004162"/>
    </source>
</evidence>
<dbReference type="InterPro" id="IPR003369">
    <property type="entry name" value="TatA/B/E"/>
</dbReference>
<organism evidence="10 11">
    <name type="scientific">Tumebacillus lipolyticus</name>
    <dbReference type="NCBI Taxonomy" id="1280370"/>
    <lineage>
        <taxon>Bacteria</taxon>
        <taxon>Bacillati</taxon>
        <taxon>Bacillota</taxon>
        <taxon>Bacilli</taxon>
        <taxon>Bacillales</taxon>
        <taxon>Alicyclobacillaceae</taxon>
        <taxon>Tumebacillus</taxon>
    </lineage>
</organism>
<evidence type="ECO:0000256" key="4">
    <source>
        <dbReference type="ARBA" id="ARBA00022692"/>
    </source>
</evidence>
<dbReference type="NCBIfam" id="NF011430">
    <property type="entry name" value="PRK14861.1"/>
    <property type="match status" value="1"/>
</dbReference>
<dbReference type="Gene3D" id="1.20.5.3310">
    <property type="match status" value="1"/>
</dbReference>
<comment type="subunit">
    <text evidence="9">Forms a complex with TatC.</text>
</comment>
<keyword evidence="2 9" id="KW-0813">Transport</keyword>
<keyword evidence="3 9" id="KW-1003">Cell membrane</keyword>
<dbReference type="HAMAP" id="MF_00236">
    <property type="entry name" value="TatA_E"/>
    <property type="match status" value="1"/>
</dbReference>
<sequence>MLSNIGAPGFLLILIIALILFGPKKLPELGRGIGKGLREFRESMKGVLGEEDAK</sequence>
<keyword evidence="5 9" id="KW-0653">Protein transport</keyword>
<protein>
    <recommendedName>
        <fullName evidence="9">Sec-independent protein translocase protein TatA</fullName>
    </recommendedName>
</protein>
<comment type="function">
    <text evidence="9">Part of the twin-arginine translocation (Tat) system that transports large folded proteins containing a characteristic twin-arginine motif in their signal peptide across membranes. TatA could form the protein-conducting channel of the Tat system.</text>
</comment>
<evidence type="ECO:0000256" key="5">
    <source>
        <dbReference type="ARBA" id="ARBA00022927"/>
    </source>
</evidence>
<feature type="transmembrane region" description="Helical" evidence="9">
    <location>
        <begin position="6"/>
        <end position="23"/>
    </location>
</feature>
<evidence type="ECO:0000256" key="9">
    <source>
        <dbReference type="HAMAP-Rule" id="MF_00236"/>
    </source>
</evidence>
<keyword evidence="6 9" id="KW-1133">Transmembrane helix</keyword>
<name>A0ABW5A243_9BACL</name>
<evidence type="ECO:0000256" key="3">
    <source>
        <dbReference type="ARBA" id="ARBA00022475"/>
    </source>
</evidence>
<evidence type="ECO:0000313" key="11">
    <source>
        <dbReference type="Proteomes" id="UP001597343"/>
    </source>
</evidence>
<evidence type="ECO:0000256" key="7">
    <source>
        <dbReference type="ARBA" id="ARBA00023010"/>
    </source>
</evidence>
<proteinExistence type="inferred from homology"/>
<dbReference type="RefSeq" id="WP_386048732.1">
    <property type="nucleotide sequence ID" value="NZ_JBHUIO010000011.1"/>
</dbReference>
<gene>
    <name evidence="9 10" type="primary">tatA</name>
    <name evidence="10" type="ORF">ACFSOY_17210</name>
</gene>
<accession>A0ABW5A243</accession>
<dbReference type="EMBL" id="JBHUIO010000011">
    <property type="protein sequence ID" value="MFD2171703.1"/>
    <property type="molecule type" value="Genomic_DNA"/>
</dbReference>
<comment type="subcellular location">
    <subcellularLocation>
        <location evidence="1 9">Cell membrane</location>
        <topology evidence="1 9">Single-pass membrane protein</topology>
    </subcellularLocation>
</comment>
<comment type="caution">
    <text evidence="10">The sequence shown here is derived from an EMBL/GenBank/DDBJ whole genome shotgun (WGS) entry which is preliminary data.</text>
</comment>
<dbReference type="NCBIfam" id="TIGR01411">
    <property type="entry name" value="tatAE"/>
    <property type="match status" value="1"/>
</dbReference>
<dbReference type="Pfam" id="PF02416">
    <property type="entry name" value="TatA_B_E"/>
    <property type="match status" value="1"/>
</dbReference>
<dbReference type="InterPro" id="IPR006312">
    <property type="entry name" value="TatA/E"/>
</dbReference>
<keyword evidence="4 9" id="KW-0812">Transmembrane</keyword>
<evidence type="ECO:0000256" key="2">
    <source>
        <dbReference type="ARBA" id="ARBA00022448"/>
    </source>
</evidence>
<keyword evidence="11" id="KW-1185">Reference proteome</keyword>
<reference evidence="11" key="1">
    <citation type="journal article" date="2019" name="Int. J. Syst. Evol. Microbiol.">
        <title>The Global Catalogue of Microorganisms (GCM) 10K type strain sequencing project: providing services to taxonomists for standard genome sequencing and annotation.</title>
        <authorList>
            <consortium name="The Broad Institute Genomics Platform"/>
            <consortium name="The Broad Institute Genome Sequencing Center for Infectious Disease"/>
            <person name="Wu L."/>
            <person name="Ma J."/>
        </authorList>
    </citation>
    <scope>NUCLEOTIDE SEQUENCE [LARGE SCALE GENOMIC DNA]</scope>
    <source>
        <strain evidence="11">CGMCC 1.13574</strain>
    </source>
</reference>